<accession>A0A8D5ZI46</accession>
<sequence length="197" mass="22454">MGLANLMLKHYYGDYTLTFYSDIIVLLSVTLIISSYVLSPLKVHTRLSLIIPDITALYLVLVSKNLTIGLGQDLTEGTFITFLQMRGKRAVFLVFILINVILPYVFFILLSLLIFYLSNFFSSIVYTDFTSYYIYSTGGNLVLTLLLKRPLRSFFIGNLLNVSVIFMSLTQYHVPVSTLLGLSFYGISYVLFLRMQL</sequence>
<feature type="transmembrane region" description="Helical" evidence="1">
    <location>
        <begin position="154"/>
        <end position="170"/>
    </location>
</feature>
<proteinExistence type="predicted"/>
<feature type="transmembrane region" description="Helical" evidence="1">
    <location>
        <begin position="20"/>
        <end position="38"/>
    </location>
</feature>
<dbReference type="RefSeq" id="WP_221286815.1">
    <property type="nucleotide sequence ID" value="NZ_AP024597.1"/>
</dbReference>
<evidence type="ECO:0000313" key="2">
    <source>
        <dbReference type="EMBL" id="BCU70289.1"/>
    </source>
</evidence>
<dbReference type="Proteomes" id="UP000825123">
    <property type="component" value="Chromosome"/>
</dbReference>
<dbReference type="GeneID" id="66163306"/>
<organism evidence="2 3">
    <name type="scientific">Stygiolobus caldivivus</name>
    <dbReference type="NCBI Taxonomy" id="2824673"/>
    <lineage>
        <taxon>Archaea</taxon>
        <taxon>Thermoproteota</taxon>
        <taxon>Thermoprotei</taxon>
        <taxon>Sulfolobales</taxon>
        <taxon>Sulfolobaceae</taxon>
        <taxon>Stygiolobus</taxon>
    </lineage>
</organism>
<dbReference type="AlphaFoldDB" id="A0A8D5ZI46"/>
<dbReference type="EMBL" id="AP024597">
    <property type="protein sequence ID" value="BCU70289.1"/>
    <property type="molecule type" value="Genomic_DNA"/>
</dbReference>
<keyword evidence="1" id="KW-0812">Transmembrane</keyword>
<evidence type="ECO:0000256" key="1">
    <source>
        <dbReference type="SAM" id="Phobius"/>
    </source>
</evidence>
<feature type="transmembrane region" description="Helical" evidence="1">
    <location>
        <begin position="90"/>
        <end position="117"/>
    </location>
</feature>
<feature type="transmembrane region" description="Helical" evidence="1">
    <location>
        <begin position="176"/>
        <end position="193"/>
    </location>
</feature>
<name>A0A8D5ZI46_9CREN</name>
<dbReference type="KEGG" id="csty:KN1_15860"/>
<keyword evidence="1" id="KW-0472">Membrane</keyword>
<reference evidence="2 3" key="1">
    <citation type="submission" date="2021-04" db="EMBL/GenBank/DDBJ databases">
        <title>Complete genome sequence of Stygiolobus sp. KN-1.</title>
        <authorList>
            <person name="Nakamura K."/>
            <person name="Sakai H."/>
            <person name="Kurosawa N."/>
        </authorList>
    </citation>
    <scope>NUCLEOTIDE SEQUENCE [LARGE SCALE GENOMIC DNA]</scope>
    <source>
        <strain evidence="2 3">KN-1</strain>
    </source>
</reference>
<keyword evidence="1" id="KW-1133">Transmembrane helix</keyword>
<protein>
    <submittedName>
        <fullName evidence="2">Uncharacterized protein</fullName>
    </submittedName>
</protein>
<feature type="transmembrane region" description="Helical" evidence="1">
    <location>
        <begin position="129"/>
        <end position="147"/>
    </location>
</feature>
<evidence type="ECO:0000313" key="3">
    <source>
        <dbReference type="Proteomes" id="UP000825123"/>
    </source>
</evidence>
<keyword evidence="3" id="KW-1185">Reference proteome</keyword>
<gene>
    <name evidence="2" type="ORF">KN1_15860</name>
</gene>